<dbReference type="Proteomes" id="UP000485058">
    <property type="component" value="Unassembled WGS sequence"/>
</dbReference>
<proteinExistence type="predicted"/>
<organism evidence="1 2">
    <name type="scientific">Haematococcus lacustris</name>
    <name type="common">Green alga</name>
    <name type="synonym">Haematococcus pluvialis</name>
    <dbReference type="NCBI Taxonomy" id="44745"/>
    <lineage>
        <taxon>Eukaryota</taxon>
        <taxon>Viridiplantae</taxon>
        <taxon>Chlorophyta</taxon>
        <taxon>core chlorophytes</taxon>
        <taxon>Chlorophyceae</taxon>
        <taxon>CS clade</taxon>
        <taxon>Chlamydomonadales</taxon>
        <taxon>Haematococcaceae</taxon>
        <taxon>Haematococcus</taxon>
    </lineage>
</organism>
<feature type="non-terminal residue" evidence="1">
    <location>
        <position position="1"/>
    </location>
</feature>
<dbReference type="AlphaFoldDB" id="A0A699ZFH3"/>
<protein>
    <submittedName>
        <fullName evidence="1">Uncharacterized protein</fullName>
    </submittedName>
</protein>
<comment type="caution">
    <text evidence="1">The sequence shown here is derived from an EMBL/GenBank/DDBJ whole genome shotgun (WGS) entry which is preliminary data.</text>
</comment>
<sequence length="111" mass="11682">VQLLHDRGLVGPAGVEARPAAWLPPGQQLIRSWCTRLALQACQPDTQRALALVVTTLGVAVPLLAVPKLVVEAACGNTVLAMALIGLCDHLAKVPQQHVHKWRADVAGTCG</sequence>
<gene>
    <name evidence="1" type="ORF">HaLaN_18589</name>
</gene>
<accession>A0A699ZFH3</accession>
<reference evidence="1 2" key="1">
    <citation type="submission" date="2020-02" db="EMBL/GenBank/DDBJ databases">
        <title>Draft genome sequence of Haematococcus lacustris strain NIES-144.</title>
        <authorList>
            <person name="Morimoto D."/>
            <person name="Nakagawa S."/>
            <person name="Yoshida T."/>
            <person name="Sawayama S."/>
        </authorList>
    </citation>
    <scope>NUCLEOTIDE SEQUENCE [LARGE SCALE GENOMIC DNA]</scope>
    <source>
        <strain evidence="1 2">NIES-144</strain>
    </source>
</reference>
<keyword evidence="2" id="KW-1185">Reference proteome</keyword>
<name>A0A699ZFH3_HAELA</name>
<evidence type="ECO:0000313" key="2">
    <source>
        <dbReference type="Proteomes" id="UP000485058"/>
    </source>
</evidence>
<dbReference type="EMBL" id="BLLF01001804">
    <property type="protein sequence ID" value="GFH21313.1"/>
    <property type="molecule type" value="Genomic_DNA"/>
</dbReference>
<evidence type="ECO:0000313" key="1">
    <source>
        <dbReference type="EMBL" id="GFH21313.1"/>
    </source>
</evidence>